<evidence type="ECO:0000259" key="1">
    <source>
        <dbReference type="Pfam" id="PF08241"/>
    </source>
</evidence>
<protein>
    <recommendedName>
        <fullName evidence="1">Methyltransferase type 11 domain-containing protein</fullName>
    </recommendedName>
</protein>
<dbReference type="Gene3D" id="3.40.50.150">
    <property type="entry name" value="Vaccinia Virus protein VP39"/>
    <property type="match status" value="1"/>
</dbReference>
<comment type="caution">
    <text evidence="2">The sequence shown here is derived from an EMBL/GenBank/DDBJ whole genome shotgun (WGS) entry which is preliminary data.</text>
</comment>
<dbReference type="EMBL" id="MEUA01000063">
    <property type="protein sequence ID" value="OGC12973.1"/>
    <property type="molecule type" value="Genomic_DNA"/>
</dbReference>
<dbReference type="Pfam" id="PF08241">
    <property type="entry name" value="Methyltransf_11"/>
    <property type="match status" value="1"/>
</dbReference>
<reference evidence="2 3" key="1">
    <citation type="journal article" date="2016" name="Nat. Commun.">
        <title>Thousands of microbial genomes shed light on interconnected biogeochemical processes in an aquifer system.</title>
        <authorList>
            <person name="Anantharaman K."/>
            <person name="Brown C.T."/>
            <person name="Hug L.A."/>
            <person name="Sharon I."/>
            <person name="Castelle C.J."/>
            <person name="Probst A.J."/>
            <person name="Thomas B.C."/>
            <person name="Singh A."/>
            <person name="Wilkins M.J."/>
            <person name="Karaoz U."/>
            <person name="Brodie E.L."/>
            <person name="Williams K.H."/>
            <person name="Hubbard S.S."/>
            <person name="Banfield J.F."/>
        </authorList>
    </citation>
    <scope>NUCLEOTIDE SEQUENCE [LARGE SCALE GENOMIC DNA]</scope>
</reference>
<dbReference type="AlphaFoldDB" id="A0A1F4RZS7"/>
<evidence type="ECO:0000313" key="2">
    <source>
        <dbReference type="EMBL" id="OGC12973.1"/>
    </source>
</evidence>
<sequence>MLSRISLKNISSEQVRQAINAGNKLYDYNPPEIKKAPEQIARLSGYRNFYEMQNRFNRIKALGDGIWQLKEHACFLLTNPDNYEFSSVAIFRPIDITIRIVFGDRKDILGAQLGSNYGPYLFFLQRVREIQGIVGIDIDPIAISYANELGIKVLQHDAKQLPFEDSSLDLIFTNHFLDFMYCSIIDSANGLNPRLGCPIFLKSVFKEVYRVLKPGGIHIMQNEFPTHYPEQARYLHPFLSAEFYPKERLFAESMLDYIAILQKES</sequence>
<dbReference type="GO" id="GO:0008757">
    <property type="term" value="F:S-adenosylmethionine-dependent methyltransferase activity"/>
    <property type="evidence" value="ECO:0007669"/>
    <property type="project" value="InterPro"/>
</dbReference>
<dbReference type="InterPro" id="IPR013216">
    <property type="entry name" value="Methyltransf_11"/>
</dbReference>
<accession>A0A1F4RZS7</accession>
<gene>
    <name evidence="2" type="ORF">A2290_04905</name>
</gene>
<organism evidence="2 3">
    <name type="scientific">candidate division WOR-1 bacterium RIFOXYB2_FULL_36_35</name>
    <dbReference type="NCBI Taxonomy" id="1802578"/>
    <lineage>
        <taxon>Bacteria</taxon>
        <taxon>Bacillati</taxon>
        <taxon>Saganbacteria</taxon>
    </lineage>
</organism>
<dbReference type="SUPFAM" id="SSF53335">
    <property type="entry name" value="S-adenosyl-L-methionine-dependent methyltransferases"/>
    <property type="match status" value="1"/>
</dbReference>
<proteinExistence type="predicted"/>
<dbReference type="Proteomes" id="UP000177905">
    <property type="component" value="Unassembled WGS sequence"/>
</dbReference>
<dbReference type="InterPro" id="IPR029063">
    <property type="entry name" value="SAM-dependent_MTases_sf"/>
</dbReference>
<dbReference type="CDD" id="cd02440">
    <property type="entry name" value="AdoMet_MTases"/>
    <property type="match status" value="1"/>
</dbReference>
<name>A0A1F4RZS7_UNCSA</name>
<feature type="domain" description="Methyltransferase type 11" evidence="1">
    <location>
        <begin position="113"/>
        <end position="219"/>
    </location>
</feature>
<evidence type="ECO:0000313" key="3">
    <source>
        <dbReference type="Proteomes" id="UP000177905"/>
    </source>
</evidence>